<evidence type="ECO:0000313" key="2">
    <source>
        <dbReference type="EMBL" id="RDB26756.1"/>
    </source>
</evidence>
<dbReference type="Proteomes" id="UP000076154">
    <property type="component" value="Unassembled WGS sequence"/>
</dbReference>
<accession>A0A369K798</accession>
<proteinExistence type="predicted"/>
<dbReference type="SUPFAM" id="SSF56112">
    <property type="entry name" value="Protein kinase-like (PK-like)"/>
    <property type="match status" value="1"/>
</dbReference>
<reference evidence="2" key="1">
    <citation type="submission" date="2018-04" db="EMBL/GenBank/DDBJ databases">
        <title>Whole genome sequencing of Hypsizygus marmoreus.</title>
        <authorList>
            <person name="Choi I.-G."/>
            <person name="Min B."/>
            <person name="Kim J.-G."/>
            <person name="Kim S."/>
            <person name="Oh Y.-L."/>
            <person name="Kong W.-S."/>
            <person name="Park H."/>
            <person name="Jeong J."/>
            <person name="Song E.-S."/>
        </authorList>
    </citation>
    <scope>NUCLEOTIDE SEQUENCE [LARGE SCALE GENOMIC DNA]</scope>
    <source>
        <strain evidence="2">51987-8</strain>
    </source>
</reference>
<evidence type="ECO:0000313" key="3">
    <source>
        <dbReference type="Proteomes" id="UP000076154"/>
    </source>
</evidence>
<dbReference type="InterPro" id="IPR002575">
    <property type="entry name" value="Aminoglycoside_PTrfase"/>
</dbReference>
<dbReference type="InParanoid" id="A0A369K798"/>
<evidence type="ECO:0000259" key="1">
    <source>
        <dbReference type="Pfam" id="PF01636"/>
    </source>
</evidence>
<comment type="caution">
    <text evidence="2">The sequence shown here is derived from an EMBL/GenBank/DDBJ whole genome shotgun (WGS) entry which is preliminary data.</text>
</comment>
<name>A0A369K798_HYPMA</name>
<sequence>MVVALGLCVWTPSKEALIESFLRLAASPTHVAQYHGTCGIQRQHPYSAGSRLDLQFLSTSSELSGPSHLSVQVIKPFEPFTTAIAVLVQPKSHIDAKALGLPSQFVLKLNDRRYSNREDFPQWSPNLECSLRSAIQRVKKERPYVDSIFDSSSSRKRLMIGRTFRLPFAESKSSLDEDDLAACLTDYAEGMALEHVDSLNMAEVRPDLDIPRADVERASENTLQIMKHLRDLCVMHNDIRPQNVLIQRQYPHNPVLIDFGSATIKPPKMSIAQWKAETLGVGVNEINDMRHDLTDLGLHIESALPMIPNEERGFASFNNIIETRSKEWRERFYDPLPVTGPPYIIKECYRRRCHWEFARWKLKPGAKTVKDHRYD</sequence>
<dbReference type="AlphaFoldDB" id="A0A369K798"/>
<protein>
    <recommendedName>
        <fullName evidence="1">Aminoglycoside phosphotransferase domain-containing protein</fullName>
    </recommendedName>
</protein>
<dbReference type="InterPro" id="IPR011009">
    <property type="entry name" value="Kinase-like_dom_sf"/>
</dbReference>
<keyword evidence="3" id="KW-1185">Reference proteome</keyword>
<dbReference type="EMBL" id="LUEZ02000023">
    <property type="protein sequence ID" value="RDB26756.1"/>
    <property type="molecule type" value="Genomic_DNA"/>
</dbReference>
<feature type="domain" description="Aminoglycoside phosphotransferase" evidence="1">
    <location>
        <begin position="206"/>
        <end position="267"/>
    </location>
</feature>
<gene>
    <name evidence="2" type="ORF">Hypma_005316</name>
</gene>
<organism evidence="2 3">
    <name type="scientific">Hypsizygus marmoreus</name>
    <name type="common">White beech mushroom</name>
    <name type="synonym">Agaricus marmoreus</name>
    <dbReference type="NCBI Taxonomy" id="39966"/>
    <lineage>
        <taxon>Eukaryota</taxon>
        <taxon>Fungi</taxon>
        <taxon>Dikarya</taxon>
        <taxon>Basidiomycota</taxon>
        <taxon>Agaricomycotina</taxon>
        <taxon>Agaricomycetes</taxon>
        <taxon>Agaricomycetidae</taxon>
        <taxon>Agaricales</taxon>
        <taxon>Tricholomatineae</taxon>
        <taxon>Lyophyllaceae</taxon>
        <taxon>Hypsizygus</taxon>
    </lineage>
</organism>
<dbReference type="Pfam" id="PF01636">
    <property type="entry name" value="APH"/>
    <property type="match status" value="1"/>
</dbReference>
<dbReference type="Gene3D" id="1.10.510.10">
    <property type="entry name" value="Transferase(Phosphotransferase) domain 1"/>
    <property type="match status" value="1"/>
</dbReference>
<dbReference type="OrthoDB" id="3250851at2759"/>